<feature type="signal peptide" evidence="1">
    <location>
        <begin position="1"/>
        <end position="23"/>
    </location>
</feature>
<dbReference type="RefSeq" id="WP_115082627.1">
    <property type="nucleotide sequence ID" value="NZ_CAJPLF010000082.1"/>
</dbReference>
<dbReference type="PRINTS" id="PR01400">
    <property type="entry name" value="TACYTOLYSIN"/>
</dbReference>
<keyword evidence="1" id="KW-0732">Signal</keyword>
<organism evidence="2 3">
    <name type="scientific">Prevotella pallens</name>
    <dbReference type="NCBI Taxonomy" id="60133"/>
    <lineage>
        <taxon>Bacteria</taxon>
        <taxon>Pseudomonadati</taxon>
        <taxon>Bacteroidota</taxon>
        <taxon>Bacteroidia</taxon>
        <taxon>Bacteroidales</taxon>
        <taxon>Prevotellaceae</taxon>
        <taxon>Prevotella</taxon>
    </lineage>
</organism>
<dbReference type="OrthoDB" id="662759at2"/>
<dbReference type="Pfam" id="PF01289">
    <property type="entry name" value="Thiol_cytolysin"/>
    <property type="match status" value="1"/>
</dbReference>
<gene>
    <name evidence="2" type="primary">pfo_1</name>
    <name evidence="2" type="ORF">NCTC13043_00070</name>
</gene>
<sequence length="550" mass="61712">MNKKIIYLLTAAAFLGLSSCSNVDDVIDVGQQSTNGPTSGIIKEQSKIQAYLGTLKVPGAPLETRAEATPEGSEVSTENIPGYNDGVPGYWVVTKKRYKASHIFDEAIVFDPNAEILYPGCVLRGSSIEDGTFTPITQAEVGDITFSISKVVDRDTPSGTIRRTVFNPRLSDYREIFNDWGKANYLPNAVTSTHSVELVTSKEEAMAKIGVSFANEYVDIAANLGFDFEKEQNHILAKFIQKQYTVTTDFPKTPTIFTSVDPQIINDYQPVYVSNLTYGRMIFLSVDTKHSLAEVQAAFKLAVNAINLNTELEAKYKKVFDESKISMTIIGGGSTQQSLVLADGWEGFKQYMTADISMSESTPISFSLRYAKDNSICRVVSRGEYDIVSRTFVPEFKKMFIEMSLSGLRGSESSYKYEKGDEYEMYGDAWMTFNDQKVGDIFNINRQNYIFVKKGNDFTNVDGKRCILSIEKPDGISFQDFMRSRVRVYTHLYDNDEPSKDKDYGETYQEFYVSDILATHKNGEHKFSVVGHGKGIATETQFKISDIYFK</sequence>
<proteinExistence type="predicted"/>
<protein>
    <submittedName>
        <fullName evidence="2">Thiol-activated cytolysin</fullName>
    </submittedName>
</protein>
<feature type="chain" id="PRO_5016623646" evidence="1">
    <location>
        <begin position="24"/>
        <end position="550"/>
    </location>
</feature>
<dbReference type="SUPFAM" id="SSF56978">
    <property type="entry name" value="Perfringolysin"/>
    <property type="match status" value="1"/>
</dbReference>
<dbReference type="Gene3D" id="3.40.30.40">
    <property type="entry name" value="Perfringolysin"/>
    <property type="match status" value="1"/>
</dbReference>
<reference evidence="2 3" key="1">
    <citation type="submission" date="2018-06" db="EMBL/GenBank/DDBJ databases">
        <authorList>
            <consortium name="Pathogen Informatics"/>
            <person name="Doyle S."/>
        </authorList>
    </citation>
    <scope>NUCLEOTIDE SEQUENCE [LARGE SCALE GENOMIC DNA]</scope>
    <source>
        <strain evidence="2 3">NCTC13043</strain>
    </source>
</reference>
<dbReference type="Gene3D" id="3.90.840.10">
    <property type="entry name" value="Thiol-activated cytolysin superfamily/Thiol-activated cytolysin, alpha-beta domain"/>
    <property type="match status" value="1"/>
</dbReference>
<accession>A0A379EXV2</accession>
<dbReference type="Proteomes" id="UP000254235">
    <property type="component" value="Unassembled WGS sequence"/>
</dbReference>
<evidence type="ECO:0000313" key="2">
    <source>
        <dbReference type="EMBL" id="SUC11227.1"/>
    </source>
</evidence>
<dbReference type="GO" id="GO:0015485">
    <property type="term" value="F:cholesterol binding"/>
    <property type="evidence" value="ECO:0007669"/>
    <property type="project" value="InterPro"/>
</dbReference>
<dbReference type="GeneID" id="78569821"/>
<evidence type="ECO:0000313" key="3">
    <source>
        <dbReference type="Proteomes" id="UP000254235"/>
    </source>
</evidence>
<dbReference type="AlphaFoldDB" id="A0A379EXV2"/>
<evidence type="ECO:0000256" key="1">
    <source>
        <dbReference type="SAM" id="SignalP"/>
    </source>
</evidence>
<dbReference type="InterPro" id="IPR001869">
    <property type="entry name" value="Thiol_cytolysin"/>
</dbReference>
<dbReference type="InterPro" id="IPR036363">
    <property type="entry name" value="Thiol_cytolysin_ab_sf"/>
</dbReference>
<name>A0A379EXV2_9BACT</name>
<dbReference type="PROSITE" id="PS51257">
    <property type="entry name" value="PROKAR_LIPOPROTEIN"/>
    <property type="match status" value="1"/>
</dbReference>
<dbReference type="EMBL" id="UGTP01000001">
    <property type="protein sequence ID" value="SUC11227.1"/>
    <property type="molecule type" value="Genomic_DNA"/>
</dbReference>
<dbReference type="InterPro" id="IPR036359">
    <property type="entry name" value="Thiol_cytolysin_sf"/>
</dbReference>